<protein>
    <submittedName>
        <fullName evidence="2">Uncharacterized protein</fullName>
    </submittedName>
</protein>
<accession>A0AA85FB07</accession>
<dbReference type="AlphaFoldDB" id="A0AA85FB07"/>
<dbReference type="Proteomes" id="UP000050792">
    <property type="component" value="Unassembled WGS sequence"/>
</dbReference>
<name>A0AA85FB07_9TREM</name>
<evidence type="ECO:0000313" key="2">
    <source>
        <dbReference type="WBParaSite" id="SRDH1_43020.1"/>
    </source>
</evidence>
<keyword evidence="1" id="KW-1185">Reference proteome</keyword>
<organism evidence="1 2">
    <name type="scientific">Schistosoma rodhaini</name>
    <dbReference type="NCBI Taxonomy" id="6188"/>
    <lineage>
        <taxon>Eukaryota</taxon>
        <taxon>Metazoa</taxon>
        <taxon>Spiralia</taxon>
        <taxon>Lophotrochozoa</taxon>
        <taxon>Platyhelminthes</taxon>
        <taxon>Trematoda</taxon>
        <taxon>Digenea</taxon>
        <taxon>Strigeidida</taxon>
        <taxon>Schistosomatoidea</taxon>
        <taxon>Schistosomatidae</taxon>
        <taxon>Schistosoma</taxon>
    </lineage>
</organism>
<evidence type="ECO:0000313" key="1">
    <source>
        <dbReference type="Proteomes" id="UP000050792"/>
    </source>
</evidence>
<reference evidence="1" key="1">
    <citation type="submission" date="2022-06" db="EMBL/GenBank/DDBJ databases">
        <authorList>
            <person name="Berger JAMES D."/>
            <person name="Berger JAMES D."/>
        </authorList>
    </citation>
    <scope>NUCLEOTIDE SEQUENCE [LARGE SCALE GENOMIC DNA]</scope>
</reference>
<dbReference type="WBParaSite" id="SRDH1_43020.1">
    <property type="protein sequence ID" value="SRDH1_43020.1"/>
    <property type="gene ID" value="SRDH1_43020"/>
</dbReference>
<reference evidence="2" key="2">
    <citation type="submission" date="2023-11" db="UniProtKB">
        <authorList>
            <consortium name="WormBaseParasite"/>
        </authorList>
    </citation>
    <scope>IDENTIFICATION</scope>
</reference>
<sequence>MGHFAYSLNTSLSQGCWIQVQFARLHLVAQSRATKGWMAPVRKITSSRHSSDRFSKKHICREDGSVLVVSKKMKNIIKQNLEAQSITNMITDDLNPEDHSDLSQSSFKHTLNPYPDCSGNNSLSKPCTRLSSNNTNMHQIIKKVPRKKRRKSKLHSHFNRNENLRSTLLSMETDIKGESRGNQQSMVRFSADQSAFVNSNGMHIQKSKLKTSQNQQSKIDDNHIKEKRPSSINIVNSFRSLLQQF</sequence>
<proteinExistence type="predicted"/>